<comment type="caution">
    <text evidence="1">The sequence shown here is derived from an EMBL/GenBank/DDBJ whole genome shotgun (WGS) entry which is preliminary data.</text>
</comment>
<evidence type="ECO:0000313" key="2">
    <source>
        <dbReference type="Proteomes" id="UP000704712"/>
    </source>
</evidence>
<proteinExistence type="predicted"/>
<sequence>MEDEEDDFAKLDENEENWVEEPYVELEAIAFMESDLLASSEETVSNAAVFEALHLEPVIVEADDSLDEGLDNGCLSVRAASQTLVDISQAVAATGKHVSSFRKIVHYFSKRSKAKDKLISLQDVSAPLTVISDVATRWNSTHHMICRLLELRPTLQAFPEFLLTAKGREEFSDAEITRPTGEMWFYLKCLDRLLVFSGLVAKGLAGDIYQR</sequence>
<dbReference type="AlphaFoldDB" id="A0A8S9UGH1"/>
<protein>
    <submittedName>
        <fullName evidence="1">Uncharacterized protein</fullName>
    </submittedName>
</protein>
<reference evidence="1" key="1">
    <citation type="submission" date="2020-03" db="EMBL/GenBank/DDBJ databases">
        <title>Hybrid Assembly of Korean Phytophthora infestans isolates.</title>
        <authorList>
            <person name="Prokchorchik M."/>
            <person name="Lee Y."/>
            <person name="Seo J."/>
            <person name="Cho J.-H."/>
            <person name="Park Y.-E."/>
            <person name="Jang D.-C."/>
            <person name="Im J.-S."/>
            <person name="Choi J.-G."/>
            <person name="Park H.-J."/>
            <person name="Lee G.-B."/>
            <person name="Lee Y.-G."/>
            <person name="Hong S.-Y."/>
            <person name="Cho K."/>
            <person name="Sohn K.H."/>
        </authorList>
    </citation>
    <scope>NUCLEOTIDE SEQUENCE</scope>
    <source>
        <strain evidence="1">KR_2_A2</strain>
    </source>
</reference>
<dbReference type="EMBL" id="JAACNO010001551">
    <property type="protein sequence ID" value="KAF4139633.1"/>
    <property type="molecule type" value="Genomic_DNA"/>
</dbReference>
<evidence type="ECO:0000313" key="1">
    <source>
        <dbReference type="EMBL" id="KAF4139633.1"/>
    </source>
</evidence>
<name>A0A8S9UGH1_PHYIN</name>
<accession>A0A8S9UGH1</accession>
<organism evidence="1 2">
    <name type="scientific">Phytophthora infestans</name>
    <name type="common">Potato late blight agent</name>
    <name type="synonym">Botrytis infestans</name>
    <dbReference type="NCBI Taxonomy" id="4787"/>
    <lineage>
        <taxon>Eukaryota</taxon>
        <taxon>Sar</taxon>
        <taxon>Stramenopiles</taxon>
        <taxon>Oomycota</taxon>
        <taxon>Peronosporomycetes</taxon>
        <taxon>Peronosporales</taxon>
        <taxon>Peronosporaceae</taxon>
        <taxon>Phytophthora</taxon>
    </lineage>
</organism>
<dbReference type="Proteomes" id="UP000704712">
    <property type="component" value="Unassembled WGS sequence"/>
</dbReference>
<gene>
    <name evidence="1" type="ORF">GN958_ATG11118</name>
</gene>